<dbReference type="Pfam" id="PF03899">
    <property type="entry name" value="ATP-synt_I"/>
    <property type="match status" value="1"/>
</dbReference>
<evidence type="ECO:0000313" key="7">
    <source>
        <dbReference type="EMBL" id="PTM56757.1"/>
    </source>
</evidence>
<evidence type="ECO:0000313" key="8">
    <source>
        <dbReference type="Proteomes" id="UP000241639"/>
    </source>
</evidence>
<keyword evidence="4 6" id="KW-1133">Transmembrane helix</keyword>
<feature type="transmembrane region" description="Helical" evidence="6">
    <location>
        <begin position="20"/>
        <end position="40"/>
    </location>
</feature>
<feature type="transmembrane region" description="Helical" evidence="6">
    <location>
        <begin position="61"/>
        <end position="80"/>
    </location>
</feature>
<dbReference type="AlphaFoldDB" id="A0A2T4Z4E6"/>
<proteinExistence type="predicted"/>
<keyword evidence="8" id="KW-1185">Reference proteome</keyword>
<evidence type="ECO:0000256" key="3">
    <source>
        <dbReference type="ARBA" id="ARBA00022692"/>
    </source>
</evidence>
<evidence type="ECO:0000256" key="4">
    <source>
        <dbReference type="ARBA" id="ARBA00022989"/>
    </source>
</evidence>
<accession>A0A2T4Z4E6</accession>
<reference evidence="7 8" key="1">
    <citation type="submission" date="2018-04" db="EMBL/GenBank/DDBJ databases">
        <title>Genomic Encyclopedia of Archaeal and Bacterial Type Strains, Phase II (KMG-II): from individual species to whole genera.</title>
        <authorList>
            <person name="Goeker M."/>
        </authorList>
    </citation>
    <scope>NUCLEOTIDE SEQUENCE [LARGE SCALE GENOMIC DNA]</scope>
    <source>
        <strain evidence="7 8">DSM 45169</strain>
    </source>
</reference>
<sequence length="129" mass="14702">MVRLNVALLSTLAILWYLTPLKPFFAGLILGISASFYFTLTLSRRFRMMRLLLQHRSNRRIGTGFGFRVLLTGVLVIVIARFPEHFSILAFLLGLPVGAIMLAWLMWRDDSKNQSQVERSESDGRDTKG</sequence>
<dbReference type="InterPro" id="IPR005598">
    <property type="entry name" value="ATP_synth_I"/>
</dbReference>
<organism evidence="7 8">
    <name type="scientific">Desmospora activa DSM 45169</name>
    <dbReference type="NCBI Taxonomy" id="1121389"/>
    <lineage>
        <taxon>Bacteria</taxon>
        <taxon>Bacillati</taxon>
        <taxon>Bacillota</taxon>
        <taxon>Bacilli</taxon>
        <taxon>Bacillales</taxon>
        <taxon>Thermoactinomycetaceae</taxon>
        <taxon>Desmospora</taxon>
    </lineage>
</organism>
<keyword evidence="2" id="KW-1003">Cell membrane</keyword>
<gene>
    <name evidence="7" type="ORF">C8J48_3082</name>
</gene>
<dbReference type="GO" id="GO:0005886">
    <property type="term" value="C:plasma membrane"/>
    <property type="evidence" value="ECO:0007669"/>
    <property type="project" value="UniProtKB-SubCell"/>
</dbReference>
<comment type="caution">
    <text evidence="7">The sequence shown here is derived from an EMBL/GenBank/DDBJ whole genome shotgun (WGS) entry which is preliminary data.</text>
</comment>
<comment type="subcellular location">
    <subcellularLocation>
        <location evidence="1">Cell membrane</location>
        <topology evidence="1">Multi-pass membrane protein</topology>
    </subcellularLocation>
</comment>
<feature type="transmembrane region" description="Helical" evidence="6">
    <location>
        <begin position="86"/>
        <end position="107"/>
    </location>
</feature>
<keyword evidence="3 6" id="KW-0812">Transmembrane</keyword>
<evidence type="ECO:0000256" key="1">
    <source>
        <dbReference type="ARBA" id="ARBA00004651"/>
    </source>
</evidence>
<name>A0A2T4Z4E6_9BACL</name>
<evidence type="ECO:0000256" key="5">
    <source>
        <dbReference type="ARBA" id="ARBA00023136"/>
    </source>
</evidence>
<evidence type="ECO:0000256" key="2">
    <source>
        <dbReference type="ARBA" id="ARBA00022475"/>
    </source>
</evidence>
<dbReference type="Proteomes" id="UP000241639">
    <property type="component" value="Unassembled WGS sequence"/>
</dbReference>
<protein>
    <submittedName>
        <fullName evidence="7">ATP synthase I subunit</fullName>
    </submittedName>
</protein>
<dbReference type="EMBL" id="PZZP01000002">
    <property type="protein sequence ID" value="PTM56757.1"/>
    <property type="molecule type" value="Genomic_DNA"/>
</dbReference>
<keyword evidence="5 6" id="KW-0472">Membrane</keyword>
<evidence type="ECO:0000256" key="6">
    <source>
        <dbReference type="SAM" id="Phobius"/>
    </source>
</evidence>